<accession>A0A815C3B6</accession>
<keyword evidence="1" id="KW-0812">Transmembrane</keyword>
<dbReference type="AlphaFoldDB" id="A0A815C3B6"/>
<comment type="caution">
    <text evidence="3">The sequence shown here is derived from an EMBL/GenBank/DDBJ whole genome shotgun (WGS) entry which is preliminary data.</text>
</comment>
<dbReference type="EMBL" id="CAJNOW010000489">
    <property type="protein sequence ID" value="CAF1279911.1"/>
    <property type="molecule type" value="Genomic_DNA"/>
</dbReference>
<dbReference type="EMBL" id="CAJNOV010018702">
    <property type="protein sequence ID" value="CAF1623445.1"/>
    <property type="molecule type" value="Genomic_DNA"/>
</dbReference>
<organism evidence="3 5">
    <name type="scientific">Rotaria magnacalcarata</name>
    <dbReference type="NCBI Taxonomy" id="392030"/>
    <lineage>
        <taxon>Eukaryota</taxon>
        <taxon>Metazoa</taxon>
        <taxon>Spiralia</taxon>
        <taxon>Gnathifera</taxon>
        <taxon>Rotifera</taxon>
        <taxon>Eurotatoria</taxon>
        <taxon>Bdelloidea</taxon>
        <taxon>Philodinida</taxon>
        <taxon>Philodinidae</taxon>
        <taxon>Rotaria</taxon>
    </lineage>
</organism>
<proteinExistence type="predicted"/>
<keyword evidence="2" id="KW-0732">Signal</keyword>
<evidence type="ECO:0000313" key="4">
    <source>
        <dbReference type="EMBL" id="CAF1623445.1"/>
    </source>
</evidence>
<gene>
    <name evidence="4" type="ORF">CJN711_LOCUS38324</name>
    <name evidence="3" type="ORF">KQP761_LOCUS3729</name>
</gene>
<keyword evidence="1" id="KW-0472">Membrane</keyword>
<evidence type="ECO:0000313" key="3">
    <source>
        <dbReference type="EMBL" id="CAF1279911.1"/>
    </source>
</evidence>
<keyword evidence="1" id="KW-1133">Transmembrane helix</keyword>
<dbReference type="Proteomes" id="UP000663855">
    <property type="component" value="Unassembled WGS sequence"/>
</dbReference>
<name>A0A815C3B6_9BILA</name>
<feature type="chain" id="PRO_5036227032" evidence="2">
    <location>
        <begin position="18"/>
        <end position="410"/>
    </location>
</feature>
<evidence type="ECO:0000313" key="5">
    <source>
        <dbReference type="Proteomes" id="UP000663834"/>
    </source>
</evidence>
<evidence type="ECO:0000256" key="1">
    <source>
        <dbReference type="SAM" id="Phobius"/>
    </source>
</evidence>
<feature type="transmembrane region" description="Helical" evidence="1">
    <location>
        <begin position="329"/>
        <end position="352"/>
    </location>
</feature>
<reference evidence="3" key="1">
    <citation type="submission" date="2021-02" db="EMBL/GenBank/DDBJ databases">
        <authorList>
            <person name="Nowell W R."/>
        </authorList>
    </citation>
    <scope>NUCLEOTIDE SEQUENCE</scope>
</reference>
<dbReference type="Proteomes" id="UP000663834">
    <property type="component" value="Unassembled WGS sequence"/>
</dbReference>
<feature type="signal peptide" evidence="2">
    <location>
        <begin position="1"/>
        <end position="17"/>
    </location>
</feature>
<sequence length="410" mass="47159">MRVFLCLLICIIAFSYATKSDSLAKFNITIKAPENTTALRQLPYKSVHVKYSLPNSDIEWAIVGIKPFFGPSNRAIEKLTVYSCQVTTNSYQRDTVWYDDQSNCKGDKSILVYQWAFYSSLSTFQITDDAGFQLDKSKFILLTITYFEEQQSFNVQSGVILYISVVTPQFSMGSMVVGNRRGRKRFSCRISDNPRLLYGIQQLFPKTTNGWWRVYLVRYRILGRNILESILDSSINSNRNESNVEIVPSYTFLKSGDYLMIECNKDDVANCEFLIFYKYKRTQCQYFSETDHICENNDYPKLFKLLPLREISEFDKISPWTTFSMSATTIFLCIVMLLLFIWTSTICGCVIMRRARGLVNLRKESPFSTVRQNVRTPGAAGRAANDPNQNYIGATDRTAQLDIEHMGLMS</sequence>
<dbReference type="OrthoDB" id="10025903at2759"/>
<evidence type="ECO:0000256" key="2">
    <source>
        <dbReference type="SAM" id="SignalP"/>
    </source>
</evidence>
<protein>
    <submittedName>
        <fullName evidence="3">Uncharacterized protein</fullName>
    </submittedName>
</protein>